<sequence>MNNSLIESVTDELLLLRKEKGFTPSRALDMPTLLQVMGGANQDFQIVKRRFISAIDVISDKGLAECLLASYGLLRGYENIPTLKERREKYEKVARRKQDTLNKRERMAIADLAPILLNAYYAGAPLSADFAIPHMGLLMEYLHVITIIVDGDFKKHTQERRIISLVDTPQGKKDGFAYHSRSKTNVKPLFGISEVRTEHVENGSLHTLVFSEPLQRNRAYKFAFEEIIAKDSISKIENNFAGQSFETPTLEYKQQIIFKGKIPKKVWYYKNLSDIERPGKPTSKNRLDIDKNGAIEIDLKQLYGGLRSGIAWEW</sequence>
<comment type="caution">
    <text evidence="1">The sequence shown here is derived from an EMBL/GenBank/DDBJ whole genome shotgun (WGS) entry which is preliminary data.</text>
</comment>
<dbReference type="RefSeq" id="WP_209556431.1">
    <property type="nucleotide sequence ID" value="NZ_JAEDXU010000002.1"/>
</dbReference>
<protein>
    <submittedName>
        <fullName evidence="1">Uncharacterized protein</fullName>
    </submittedName>
</protein>
<organism evidence="1 2">
    <name type="scientific">Enterococcus larvae</name>
    <dbReference type="NCBI Taxonomy" id="2794352"/>
    <lineage>
        <taxon>Bacteria</taxon>
        <taxon>Bacillati</taxon>
        <taxon>Bacillota</taxon>
        <taxon>Bacilli</taxon>
        <taxon>Lactobacillales</taxon>
        <taxon>Enterococcaceae</taxon>
        <taxon>Enterococcus</taxon>
    </lineage>
</organism>
<name>A0ABS4CGS0_9ENTE</name>
<dbReference type="EMBL" id="JAEDXU010000002">
    <property type="protein sequence ID" value="MBP1045643.1"/>
    <property type="molecule type" value="Genomic_DNA"/>
</dbReference>
<gene>
    <name evidence="1" type="ORF">I6N96_05085</name>
</gene>
<evidence type="ECO:0000313" key="2">
    <source>
        <dbReference type="Proteomes" id="UP000673375"/>
    </source>
</evidence>
<dbReference type="Proteomes" id="UP000673375">
    <property type="component" value="Unassembled WGS sequence"/>
</dbReference>
<accession>A0ABS4CGS0</accession>
<keyword evidence="2" id="KW-1185">Reference proteome</keyword>
<reference evidence="1 2" key="1">
    <citation type="submission" date="2020-12" db="EMBL/GenBank/DDBJ databases">
        <title>Vagococcus allomyrinae sp. nov. and Enterococcus lavae sp. nov., isolated from the larvae of Allomyrina dichotoma.</title>
        <authorList>
            <person name="Lee S.D."/>
        </authorList>
    </citation>
    <scope>NUCLEOTIDE SEQUENCE [LARGE SCALE GENOMIC DNA]</scope>
    <source>
        <strain evidence="1 2">BWM-S5</strain>
    </source>
</reference>
<evidence type="ECO:0000313" key="1">
    <source>
        <dbReference type="EMBL" id="MBP1045643.1"/>
    </source>
</evidence>
<proteinExistence type="predicted"/>